<dbReference type="VEuPathDB" id="FungiDB:AJ78_01533"/>
<comment type="caution">
    <text evidence="1">The sequence shown here is derived from an EMBL/GenBank/DDBJ whole genome shotgun (WGS) entry which is preliminary data.</text>
</comment>
<protein>
    <submittedName>
        <fullName evidence="1">Uncharacterized protein</fullName>
    </submittedName>
</protein>
<dbReference type="AlphaFoldDB" id="A0A1J9PQE1"/>
<organism evidence="1 2">
    <name type="scientific">Emergomyces pasteurianus Ep9510</name>
    <dbReference type="NCBI Taxonomy" id="1447872"/>
    <lineage>
        <taxon>Eukaryota</taxon>
        <taxon>Fungi</taxon>
        <taxon>Dikarya</taxon>
        <taxon>Ascomycota</taxon>
        <taxon>Pezizomycotina</taxon>
        <taxon>Eurotiomycetes</taxon>
        <taxon>Eurotiomycetidae</taxon>
        <taxon>Onygenales</taxon>
        <taxon>Ajellomycetaceae</taxon>
        <taxon>Emergomyces</taxon>
    </lineage>
</organism>
<name>A0A1J9PQE1_9EURO</name>
<proteinExistence type="predicted"/>
<evidence type="ECO:0000313" key="1">
    <source>
        <dbReference type="EMBL" id="OJD18414.1"/>
    </source>
</evidence>
<keyword evidence="2" id="KW-1185">Reference proteome</keyword>
<gene>
    <name evidence="1" type="ORF">AJ78_01533</name>
</gene>
<sequence>MAAMANEIILRTSKDWDEWYTDLDAERIDPPMEPEPYEPNMTNLSSEMMHIQLYAHRQCMEKYKTYIKAVKEIYDYISATVDPTLRRALTKTLDPRQILEELKEYIALTKRQREVELTELFLKLFNLKEVRKRAADEWL</sequence>
<reference evidence="1 2" key="1">
    <citation type="submission" date="2015-07" db="EMBL/GenBank/DDBJ databases">
        <title>Emmonsia species relationships and genome sequence.</title>
        <authorList>
            <consortium name="The Broad Institute Genomics Platform"/>
            <person name="Cuomo C.A."/>
            <person name="Munoz J.F."/>
            <person name="Imamovic A."/>
            <person name="Priest M.E."/>
            <person name="Young S."/>
            <person name="Clay O.K."/>
            <person name="McEwen J.G."/>
        </authorList>
    </citation>
    <scope>NUCLEOTIDE SEQUENCE [LARGE SCALE GENOMIC DNA]</scope>
    <source>
        <strain evidence="1 2">UAMH 9510</strain>
    </source>
</reference>
<evidence type="ECO:0000313" key="2">
    <source>
        <dbReference type="Proteomes" id="UP000182235"/>
    </source>
</evidence>
<accession>A0A1J9PQE1</accession>
<dbReference type="Proteomes" id="UP000182235">
    <property type="component" value="Unassembled WGS sequence"/>
</dbReference>
<dbReference type="OrthoDB" id="4190489at2759"/>
<dbReference type="EMBL" id="LGRN01000035">
    <property type="protein sequence ID" value="OJD18414.1"/>
    <property type="molecule type" value="Genomic_DNA"/>
</dbReference>